<keyword evidence="3" id="KW-1185">Reference proteome</keyword>
<comment type="caution">
    <text evidence="2">The sequence shown here is derived from an EMBL/GenBank/DDBJ whole genome shotgun (WGS) entry which is preliminary data.</text>
</comment>
<evidence type="ECO:0000313" key="2">
    <source>
        <dbReference type="EMBL" id="RAK58843.1"/>
    </source>
</evidence>
<dbReference type="EMBL" id="QFYP01000001">
    <property type="protein sequence ID" value="RAK58843.1"/>
    <property type="molecule type" value="Genomic_DNA"/>
</dbReference>
<feature type="compositionally biased region" description="Low complexity" evidence="1">
    <location>
        <begin position="63"/>
        <end position="79"/>
    </location>
</feature>
<dbReference type="Proteomes" id="UP000249842">
    <property type="component" value="Unassembled WGS sequence"/>
</dbReference>
<accession>A0A328AV09</accession>
<sequence>MTVYTYFLRQADHVAASFEAFEAADDAAARALAGAVCAQHLSAAYVEVYDGDRLILRQDRAAAHPPGRPGVAGAPALGGSSQDSSP</sequence>
<feature type="region of interest" description="Disordered" evidence="1">
    <location>
        <begin position="60"/>
        <end position="86"/>
    </location>
</feature>
<name>A0A328AV09_9CAUL</name>
<organism evidence="2 3">
    <name type="scientific">Phenylobacterium hankyongense</name>
    <dbReference type="NCBI Taxonomy" id="1813876"/>
    <lineage>
        <taxon>Bacteria</taxon>
        <taxon>Pseudomonadati</taxon>
        <taxon>Pseudomonadota</taxon>
        <taxon>Alphaproteobacteria</taxon>
        <taxon>Caulobacterales</taxon>
        <taxon>Caulobacteraceae</taxon>
        <taxon>Phenylobacterium</taxon>
    </lineage>
</organism>
<reference evidence="3" key="1">
    <citation type="submission" date="2018-05" db="EMBL/GenBank/DDBJ databases">
        <authorList>
            <person name="Li X."/>
        </authorList>
    </citation>
    <scope>NUCLEOTIDE SEQUENCE [LARGE SCALE GENOMIC DNA]</scope>
    <source>
        <strain evidence="3">HKS-05</strain>
    </source>
</reference>
<gene>
    <name evidence="2" type="ORF">DJ021_03025</name>
</gene>
<evidence type="ECO:0000256" key="1">
    <source>
        <dbReference type="SAM" id="MobiDB-lite"/>
    </source>
</evidence>
<protein>
    <submittedName>
        <fullName evidence="2">Uncharacterized protein</fullName>
    </submittedName>
</protein>
<evidence type="ECO:0000313" key="3">
    <source>
        <dbReference type="Proteomes" id="UP000249842"/>
    </source>
</evidence>
<dbReference type="AlphaFoldDB" id="A0A328AV09"/>
<proteinExistence type="predicted"/>
<dbReference type="RefSeq" id="WP_111456136.1">
    <property type="nucleotide sequence ID" value="NZ_QFYP01000001.1"/>
</dbReference>